<evidence type="ECO:0000256" key="19">
    <source>
        <dbReference type="ARBA" id="ARBA00047337"/>
    </source>
</evidence>
<organism evidence="23 24">
    <name type="scientific">Scomber scombrus</name>
    <name type="common">Atlantic mackerel</name>
    <name type="synonym">Scomber vernalis</name>
    <dbReference type="NCBI Taxonomy" id="13677"/>
    <lineage>
        <taxon>Eukaryota</taxon>
        <taxon>Metazoa</taxon>
        <taxon>Chordata</taxon>
        <taxon>Craniata</taxon>
        <taxon>Vertebrata</taxon>
        <taxon>Euteleostomi</taxon>
        <taxon>Actinopterygii</taxon>
        <taxon>Neopterygii</taxon>
        <taxon>Teleostei</taxon>
        <taxon>Neoteleostei</taxon>
        <taxon>Acanthomorphata</taxon>
        <taxon>Pelagiaria</taxon>
        <taxon>Scombriformes</taxon>
        <taxon>Scombridae</taxon>
        <taxon>Scomber</taxon>
    </lineage>
</organism>
<dbReference type="PROSITE" id="PS51484">
    <property type="entry name" value="G8"/>
    <property type="match status" value="1"/>
</dbReference>
<keyword evidence="9" id="KW-0770">Synapse</keyword>
<evidence type="ECO:0000256" key="3">
    <source>
        <dbReference type="ARBA" id="ARBA00004552"/>
    </source>
</evidence>
<comment type="caution">
    <text evidence="23">The sequence shown here is derived from an EMBL/GenBank/DDBJ whole genome shotgun (WGS) entry which is preliminary data.</text>
</comment>
<dbReference type="CDD" id="cd13938">
    <property type="entry name" value="PANDER_like_TMEM2"/>
    <property type="match status" value="1"/>
</dbReference>
<dbReference type="InterPro" id="IPR055401">
    <property type="entry name" value="CEMIP_beta-hel_dom"/>
</dbReference>
<keyword evidence="11" id="KW-0564">Palmitate</keyword>
<keyword evidence="5" id="KW-1003">Cell membrane</keyword>
<dbReference type="GO" id="GO:0004415">
    <property type="term" value="F:hyalurononglucosaminidase activity"/>
    <property type="evidence" value="ECO:0007669"/>
    <property type="project" value="UniProtKB-EC"/>
</dbReference>
<evidence type="ECO:0000256" key="12">
    <source>
        <dbReference type="ARBA" id="ARBA00023180"/>
    </source>
</evidence>
<name>A0AAV1MTJ5_SCOSC</name>
<dbReference type="GO" id="GO:0030246">
    <property type="term" value="F:carbohydrate binding"/>
    <property type="evidence" value="ECO:0007669"/>
    <property type="project" value="UniProtKB-UniRule"/>
</dbReference>
<evidence type="ECO:0000256" key="2">
    <source>
        <dbReference type="ARBA" id="ARBA00004238"/>
    </source>
</evidence>
<dbReference type="GO" id="GO:0098839">
    <property type="term" value="C:postsynaptic density membrane"/>
    <property type="evidence" value="ECO:0007669"/>
    <property type="project" value="UniProtKB-SubCell"/>
</dbReference>
<sequence length="1797" mass="198328">MFQRQKETAVIAIGPYAEKTERRKTKRQFEELSGPGGRSEKKPKTNVQSPSSVLRMNHLSLSELCCLFCCPPCPSKIASKLAFLPPEPTYSLMCDESGGRWTLHLSDRADWQYSAREKDAIECFMTRTSRGNRIACMFVRCSPSARYTLLFSHGNAVDLGQMSSFYIGLGSRINCNVFSYDYSGYGASSGKPSEKNLYADVDAAWQALRSRYGIRPENVIVYGQSIGTVPSVDLASRYESAAVVLHSPLTSGMRVAFPDTKKTYCFDAFPNIDKISKVTSPVLVIHGTEDEVIDFSHGLALYERCQRPVEPLWVEGAGHNDVELYGQYLERLKQFVAHELPVNASSLPLSQAAPASLSVGLEGLTDGRTTAHPQQTKTPCEEQRFHGSAESGWTERERSRTVSPTVADTYTMPTSDGPSRFPVFVAPSHGNHQRSPGYVPGRVAPVRSPPPAKAPPPPPIKPHGPPPECPATFNVSEENQRRERALGLKQRKNTLICFGVSMGAFLLTLILVLSLSSGEVLDENCPDHNPSLSSWNPGHQPEKTVVVRRGNLFRLESSATFYSLTVQSGGRVVFADNADGTKDITLRTRHILIEAGGDFHIGAPKCRYRSRATIALVGRSDDKAVPEIPGLGRKFIGVMSGGTLELHGTERVAWSLLTRSVPATGLATGGHAFQRNFSRGINLRVVDQDTAAVLLSERYDTHDSRNDSRRLTQLLRTLPAGRIVTLAVGDSAVKSLLDETKKAIEEKLGSSFVHDLKYRQAWALVSVVGGGNASCSEDVREHENHDTGGRALAGRNFSTVDGVGFSVTAYSEWKNGFPISGFQVDAVDQVVLNLQDEVQQTWKPGNQIVVASTDYSMHQAEDFTLLPCPDCTSRQVRIQGKPQYNHIGEIIDGVDMRAEVALLSRNILIYGEMENSCYGNNMCQFYSHDTYGGHIKILGNFSSVHLSHVELKNMGQQGETGRYPVHFHMCGDVDQKGGYWEPTYVDGLSIHHSFSRCLTIHATNGLLVKNTVGYDTLGHCFFLEDGIEQRNTFYHNLGLLTRPGTLLPTDRNETLCISIKDKVYKGHTPSPSTECKAVSTFWIANPNNNLIGNAAAGSQDAGIWFVFHSVSTGESHGLVPETKAELTPLGIFYNNRVHSNFKAGLFIDKGVKTTNASAADPREYLCLDNNARFRPHQNADPRRPRVAALIDTLISFKNNDLGAWIRGGDIVIQNSGFADNGVGLSFASDGSYPKDEGSSQEVTQSLFVGESRNRGTNAGQNKYWGLGGADAKMRTLPRNRTFPIRGFQIYDGPVRLTQSTFRGFIPTPERYTSAVGFSLKNTWQLTPRNNLSQLNFHSTVGLRTFFGRPGQWFEENDLDGDKNSIFHDVDGSVTGYTDTYVGRLDNYLIRHPTCVNMSQWNGVICSGRYSQVYIQTQGAPNLSLSISRDEYPTIPLVLRGINSQGTLFQPILMMSKSYTLHWSGPAPREVVLSLINFDKDDWVLVGLCYPTDSTFQIMADINDRQSNTFEDMTDYGTVPSLKELEKRPMERKYFFDLTTGLLWLYLRARHSRDGHSYCSVKGCERVKIMATTSSKQICNCTAKAYPKYSKTPSAVVPMPALNTQPCKVCGAKQLVFSSEPWTSYLQTQVKSLSSKEQQKGSNSSFITVNEVTMPFFQPGYFLVSVDACSGKVTKKTSFAKMDAKMAQYMKTGIPKRSIVLMATRGQLEGLTAVAPHLVSFGVAKVADLHSKESLALWGFQGSSSPPPWVSLQTGHGDEFLGLQERYLPLGLEAYGCSPHATKTRKDLELLKKATGLQ</sequence>
<dbReference type="PANTHER" id="PTHR15535">
    <property type="entry name" value="TRANSMEMBRANE PROTEIN 2-RELATED"/>
    <property type="match status" value="1"/>
</dbReference>
<dbReference type="Gene3D" id="3.40.50.1820">
    <property type="entry name" value="alpha/beta hydrolase"/>
    <property type="match status" value="1"/>
</dbReference>
<dbReference type="SUPFAM" id="SSF51126">
    <property type="entry name" value="Pectin lyase-like"/>
    <property type="match status" value="1"/>
</dbReference>
<evidence type="ECO:0000256" key="5">
    <source>
        <dbReference type="ARBA" id="ARBA00022475"/>
    </source>
</evidence>
<keyword evidence="7" id="KW-0677">Repeat</keyword>
<keyword evidence="16" id="KW-0326">Glycosidase</keyword>
<dbReference type="InterPro" id="IPR052252">
    <property type="entry name" value="CEMIP/CEMIP2"/>
</dbReference>
<evidence type="ECO:0000256" key="6">
    <source>
        <dbReference type="ARBA" id="ARBA00022734"/>
    </source>
</evidence>
<dbReference type="InterPro" id="IPR055400">
    <property type="entry name" value="CEMIP_X"/>
</dbReference>
<comment type="subcellular location">
    <subcellularLocation>
        <location evidence="3">Cell projection</location>
        <location evidence="3">Dendritic spine</location>
    </subcellularLocation>
    <subcellularLocation>
        <location evidence="2">Endosome membrane</location>
        <topology evidence="2">Lipid-anchor</topology>
        <orientation evidence="2">Cytoplasmic side</orientation>
    </subcellularLocation>
    <subcellularLocation>
        <location evidence="17">Postsynaptic density membrane</location>
    </subcellularLocation>
</comment>
<proteinExistence type="inferred from homology"/>
<dbReference type="Pfam" id="PF24606">
    <property type="entry name" value="CEMIP_beta-hel"/>
    <property type="match status" value="1"/>
</dbReference>
<dbReference type="Pfam" id="PF24605">
    <property type="entry name" value="CEMIP_X"/>
    <property type="match status" value="1"/>
</dbReference>
<protein>
    <recommendedName>
        <fullName evidence="22">G8 domain-containing protein</fullName>
    </recommendedName>
</protein>
<feature type="compositionally biased region" description="Polar residues" evidence="21">
    <location>
        <begin position="367"/>
        <end position="378"/>
    </location>
</feature>
<dbReference type="SUPFAM" id="SSF53474">
    <property type="entry name" value="alpha/beta-Hydrolases"/>
    <property type="match status" value="1"/>
</dbReference>
<evidence type="ECO:0000256" key="10">
    <source>
        <dbReference type="ARBA" id="ARBA00023136"/>
    </source>
</evidence>
<comment type="catalytic activity">
    <reaction evidence="1">
        <text>Random hydrolysis of (1-&gt;4)-linkages between N-acetyl-beta-D-glucosamine and D-glucuronate residues in hyaluronate.</text>
        <dbReference type="EC" id="3.2.1.35"/>
    </reaction>
</comment>
<evidence type="ECO:0000256" key="11">
    <source>
        <dbReference type="ARBA" id="ARBA00023139"/>
    </source>
</evidence>
<dbReference type="GO" id="GO:0010008">
    <property type="term" value="C:endosome membrane"/>
    <property type="evidence" value="ECO:0007669"/>
    <property type="project" value="UniProtKB-SubCell"/>
</dbReference>
<reference evidence="23 24" key="1">
    <citation type="submission" date="2024-01" db="EMBL/GenBank/DDBJ databases">
        <authorList>
            <person name="Alioto T."/>
            <person name="Alioto T."/>
            <person name="Gomez Garrido J."/>
        </authorList>
    </citation>
    <scope>NUCLEOTIDE SEQUENCE [LARGE SCALE GENOMIC DNA]</scope>
</reference>
<dbReference type="InterPro" id="IPR039477">
    <property type="entry name" value="ILEI/PANDER_dom"/>
</dbReference>
<dbReference type="PROSITE" id="PS52031">
    <property type="entry name" value="GG_LECTIN"/>
    <property type="match status" value="2"/>
</dbReference>
<dbReference type="Proteomes" id="UP001314229">
    <property type="component" value="Unassembled WGS sequence"/>
</dbReference>
<evidence type="ECO:0000256" key="14">
    <source>
        <dbReference type="ARBA" id="ARBA00023273"/>
    </source>
</evidence>
<dbReference type="GO" id="GO:0008474">
    <property type="term" value="F:palmitoyl-(protein) hydrolase activity"/>
    <property type="evidence" value="ECO:0007669"/>
    <property type="project" value="UniProtKB-EC"/>
</dbReference>
<feature type="compositionally biased region" description="Polar residues" evidence="21">
    <location>
        <begin position="401"/>
        <end position="417"/>
    </location>
</feature>
<dbReference type="InterPro" id="IPR011050">
    <property type="entry name" value="Pectin_lyase_fold/virulence"/>
</dbReference>
<keyword evidence="14" id="KW-0966">Cell projection</keyword>
<dbReference type="FunFam" id="3.40.50.1820:FF:000008">
    <property type="entry name" value="Alpha/beta hydrolase domain-containing protein 17B"/>
    <property type="match status" value="1"/>
</dbReference>
<evidence type="ECO:0000256" key="9">
    <source>
        <dbReference type="ARBA" id="ARBA00023018"/>
    </source>
</evidence>
<evidence type="ECO:0000256" key="4">
    <source>
        <dbReference type="ARBA" id="ARBA00007586"/>
    </source>
</evidence>
<feature type="region of interest" description="Disordered" evidence="21">
    <location>
        <begin position="365"/>
        <end position="469"/>
    </location>
</feature>
<keyword evidence="24" id="KW-1185">Reference proteome</keyword>
<evidence type="ECO:0000256" key="21">
    <source>
        <dbReference type="SAM" id="MobiDB-lite"/>
    </source>
</evidence>
<evidence type="ECO:0000256" key="17">
    <source>
        <dbReference type="ARBA" id="ARBA00034112"/>
    </source>
</evidence>
<dbReference type="InterPro" id="IPR019316">
    <property type="entry name" value="G8_domain"/>
</dbReference>
<feature type="compositionally biased region" description="Pro residues" evidence="21">
    <location>
        <begin position="447"/>
        <end position="469"/>
    </location>
</feature>
<dbReference type="Gene3D" id="2.160.20.10">
    <property type="entry name" value="Single-stranded right-handed beta-helix, Pectin lyase-like"/>
    <property type="match status" value="1"/>
</dbReference>
<evidence type="ECO:0000313" key="24">
    <source>
        <dbReference type="Proteomes" id="UP001314229"/>
    </source>
</evidence>
<dbReference type="InterPro" id="IPR039473">
    <property type="entry name" value="TMEM2_PANDER-like"/>
</dbReference>
<feature type="domain" description="G8" evidence="22">
    <location>
        <begin position="533"/>
        <end position="659"/>
    </location>
</feature>
<evidence type="ECO:0000256" key="1">
    <source>
        <dbReference type="ARBA" id="ARBA00000251"/>
    </source>
</evidence>
<dbReference type="Pfam" id="PF12146">
    <property type="entry name" value="Hydrolase_4"/>
    <property type="match status" value="1"/>
</dbReference>
<evidence type="ECO:0000256" key="7">
    <source>
        <dbReference type="ARBA" id="ARBA00022737"/>
    </source>
</evidence>
<dbReference type="PANTHER" id="PTHR15535:SF26">
    <property type="entry name" value="CELL SURFACE HYALURONIDASE"/>
    <property type="match status" value="1"/>
</dbReference>
<accession>A0AAV1MTJ5</accession>
<dbReference type="InterPro" id="IPR029058">
    <property type="entry name" value="AB_hydrolase_fold"/>
</dbReference>
<evidence type="ECO:0000259" key="22">
    <source>
        <dbReference type="PROSITE" id="PS51484"/>
    </source>
</evidence>
<evidence type="ECO:0000256" key="16">
    <source>
        <dbReference type="ARBA" id="ARBA00023295"/>
    </source>
</evidence>
<dbReference type="GO" id="GO:0043197">
    <property type="term" value="C:dendritic spine"/>
    <property type="evidence" value="ECO:0007669"/>
    <property type="project" value="UniProtKB-SubCell"/>
</dbReference>
<dbReference type="Pfam" id="PF10162">
    <property type="entry name" value="G8"/>
    <property type="match status" value="1"/>
</dbReference>
<comment type="similarity">
    <text evidence="18">Belongs to the AB hydrolase superfamily. ABHD17 family.</text>
</comment>
<evidence type="ECO:0000256" key="18">
    <source>
        <dbReference type="ARBA" id="ARBA00038397"/>
    </source>
</evidence>
<keyword evidence="8" id="KW-0378">Hydrolase</keyword>
<evidence type="ECO:0000256" key="13">
    <source>
        <dbReference type="ARBA" id="ARBA00023257"/>
    </source>
</evidence>
<dbReference type="EMBL" id="CAWUFR010000003">
    <property type="protein sequence ID" value="CAK6950163.1"/>
    <property type="molecule type" value="Genomic_DNA"/>
</dbReference>
<dbReference type="Pfam" id="PF15711">
    <property type="entry name" value="ILEI"/>
    <property type="match status" value="2"/>
</dbReference>
<gene>
    <name evidence="23" type="ORF">FSCOSCO3_A011067</name>
</gene>
<keyword evidence="13" id="KW-0628">Postsynaptic cell membrane</keyword>
<evidence type="ECO:0000313" key="23">
    <source>
        <dbReference type="EMBL" id="CAK6950163.1"/>
    </source>
</evidence>
<keyword evidence="6 20" id="KW-0430">Lectin</keyword>
<keyword evidence="15" id="KW-0449">Lipoprotein</keyword>
<keyword evidence="12" id="KW-0325">Glycoprotein</keyword>
<feature type="region of interest" description="Disordered" evidence="21">
    <location>
        <begin position="13"/>
        <end position="50"/>
    </location>
</feature>
<dbReference type="InterPro" id="IPR012334">
    <property type="entry name" value="Pectin_lyas_fold"/>
</dbReference>
<dbReference type="InterPro" id="IPR022742">
    <property type="entry name" value="Hydrolase_4"/>
</dbReference>
<dbReference type="SMART" id="SM01225">
    <property type="entry name" value="G8"/>
    <property type="match status" value="1"/>
</dbReference>
<evidence type="ECO:0000256" key="15">
    <source>
        <dbReference type="ARBA" id="ARBA00023288"/>
    </source>
</evidence>
<keyword evidence="10" id="KW-0472">Membrane</keyword>
<evidence type="ECO:0000256" key="8">
    <source>
        <dbReference type="ARBA" id="ARBA00022801"/>
    </source>
</evidence>
<comment type="catalytic activity">
    <reaction evidence="19">
        <text>S-hexadecanoyl-L-cysteinyl-[protein] + H2O = L-cysteinyl-[protein] + hexadecanoate + H(+)</text>
        <dbReference type="Rhea" id="RHEA:19233"/>
        <dbReference type="Rhea" id="RHEA-COMP:10131"/>
        <dbReference type="Rhea" id="RHEA-COMP:11032"/>
        <dbReference type="ChEBI" id="CHEBI:7896"/>
        <dbReference type="ChEBI" id="CHEBI:15377"/>
        <dbReference type="ChEBI" id="CHEBI:15378"/>
        <dbReference type="ChEBI" id="CHEBI:29950"/>
        <dbReference type="ChEBI" id="CHEBI:74151"/>
        <dbReference type="EC" id="3.1.2.22"/>
    </reaction>
</comment>
<comment type="similarity">
    <text evidence="4">Belongs to the CEMIP family.</text>
</comment>
<evidence type="ECO:0000256" key="20">
    <source>
        <dbReference type="PROSITE-ProRule" id="PRU01375"/>
    </source>
</evidence>
<feature type="compositionally biased region" description="Basic and acidic residues" evidence="21">
    <location>
        <begin position="379"/>
        <end position="400"/>
    </location>
</feature>